<dbReference type="EMBL" id="CP086355">
    <property type="protein sequence ID" value="UNI15848.1"/>
    <property type="molecule type" value="Genomic_DNA"/>
</dbReference>
<protein>
    <recommendedName>
        <fullName evidence="7">NACHT domain-containing protein</fullName>
    </recommendedName>
</protein>
<feature type="repeat" description="ANK" evidence="2">
    <location>
        <begin position="870"/>
        <end position="902"/>
    </location>
</feature>
<keyword evidence="2" id="KW-0040">ANK repeat</keyword>
<dbReference type="PANTHER" id="PTHR10039:SF10">
    <property type="entry name" value="NACHT DOMAIN-CONTAINING PROTEIN"/>
    <property type="match status" value="1"/>
</dbReference>
<keyword evidence="6" id="KW-1185">Reference proteome</keyword>
<accession>A0A9Q8Q948</accession>
<evidence type="ECO:0000259" key="3">
    <source>
        <dbReference type="Pfam" id="PF22939"/>
    </source>
</evidence>
<dbReference type="PRINTS" id="PR01415">
    <property type="entry name" value="ANKYRIN"/>
</dbReference>
<gene>
    <name evidence="5" type="ORF">JDV02_002342</name>
</gene>
<dbReference type="InterPro" id="IPR027417">
    <property type="entry name" value="P-loop_NTPase"/>
</dbReference>
<dbReference type="SUPFAM" id="SSF48403">
    <property type="entry name" value="Ankyrin repeat"/>
    <property type="match status" value="1"/>
</dbReference>
<sequence length="1056" mass="117736">MARRLTVKYTVATPSCSCLGTSTSNIRTVISSSPAFAMSFSLARTDNVTPEVRLAAAISEFEASLDPERKVAFRNHRFKSCESLPSVQDVMQITAEFNEKSTSKKPGSGGWGARLTNFLEAVQQYAAVGDIIVGGSQNIIACGVYSLVRLTLLSVVATSARIAEVTTFFMKVGLSAPRYDRLALLYPQSKRLAACMSEYYIVVVRFCHQLVTIQKKPAYLQLVSFMDDLCLKTIQSKLETSAASIKEEIETLKTEEHTSHLRQLMRSSDSEAHRRKLRANLRVLTLASTYDYKDSWKKLRKKGTSTVFKGMPAYLDWVQQKGPSTLLCIGRLGSGKSVCLASMVDDLNLAQRPKGIPVAFFFCRHDIHESLQADTVLASMGCQLLREFADLSNCLATIGKDETTTTLEMSDVLRMLVNILPPNYVAYFVLGGLDECNNAQRDFILTVLNKLQSKFTLLVCCSSRYGAETFIRRISEYFPNTSSFTIPEENPDIGSFIQSELERRLQSGLLAVGRPEMILEIRHELLTRAKGMFLWVSLQIDSLCAARTDEAIRQALDDLPGDLPDMYLRILKKSAPSSPEYQRLIFELILGACRPLNTDELREALSVEPGDATWAPDRIINDVNSVLACCGSLASVDEETSTVELIHGSVRQFLDRNFAKYDERYCWLRRETAATMADIVITYLNYSVFESQISTTSTPNMESATMPSKIIRSIDSAIIVRKLALRLLANKDSPQSTYNLGKVLHGLQDRSVPENSFHFYGYAKKYWSEHVSRTTRWNAAVQSLQDKLLRREIKAMQAGDPRIHKIFRFAVLRNYHTEDIFDALIDLGAEPESRATGGFTPLMLAAAHGNTEIVQRLAAMGVNIETPCAEGLTPLARASKNGFYLVVEFLLQHHAKLETRCRLGRTPLAWAACNQADVVDLKRRPDRDHVKVTRLLIKSGAELEAKRLDGRTVLGDAATGGIPAVVRVLVEAGADWTSTDEQGVAALLRIVDFYNERVLSLFIEMAEPTLLDTWGERLLLRAAEENWPEAVDMLVRAGVHIKGKGHCKDPSIYEAT</sequence>
<dbReference type="PROSITE" id="PS50297">
    <property type="entry name" value="ANK_REP_REGION"/>
    <property type="match status" value="2"/>
</dbReference>
<dbReference type="Gene3D" id="3.40.50.300">
    <property type="entry name" value="P-loop containing nucleotide triphosphate hydrolases"/>
    <property type="match status" value="1"/>
</dbReference>
<evidence type="ECO:0000313" key="5">
    <source>
        <dbReference type="EMBL" id="UNI15848.1"/>
    </source>
</evidence>
<reference evidence="5" key="1">
    <citation type="submission" date="2021-11" db="EMBL/GenBank/DDBJ databases">
        <title>Purpureocillium_takamizusanense_genome.</title>
        <authorList>
            <person name="Nguyen N.-H."/>
        </authorList>
    </citation>
    <scope>NUCLEOTIDE SEQUENCE</scope>
    <source>
        <strain evidence="5">PT3</strain>
    </source>
</reference>
<dbReference type="AlphaFoldDB" id="A0A9Q8Q948"/>
<feature type="repeat" description="ANK" evidence="2">
    <location>
        <begin position="949"/>
        <end position="981"/>
    </location>
</feature>
<evidence type="ECO:0008006" key="7">
    <source>
        <dbReference type="Google" id="ProtNLM"/>
    </source>
</evidence>
<name>A0A9Q8Q948_9HYPO</name>
<dbReference type="GeneID" id="72064303"/>
<evidence type="ECO:0000256" key="1">
    <source>
        <dbReference type="ARBA" id="ARBA00022737"/>
    </source>
</evidence>
<evidence type="ECO:0000256" key="2">
    <source>
        <dbReference type="PROSITE-ProRule" id="PRU00023"/>
    </source>
</evidence>
<dbReference type="Pfam" id="PF22939">
    <property type="entry name" value="WHD_GPIID"/>
    <property type="match status" value="1"/>
</dbReference>
<evidence type="ECO:0000259" key="4">
    <source>
        <dbReference type="Pfam" id="PF24883"/>
    </source>
</evidence>
<dbReference type="RefSeq" id="XP_047839329.1">
    <property type="nucleotide sequence ID" value="XM_047983358.1"/>
</dbReference>
<dbReference type="KEGG" id="ptkz:JDV02_002342"/>
<dbReference type="PANTHER" id="PTHR10039">
    <property type="entry name" value="AMELOGENIN"/>
    <property type="match status" value="1"/>
</dbReference>
<keyword evidence="1" id="KW-0677">Repeat</keyword>
<dbReference type="SMART" id="SM00248">
    <property type="entry name" value="ANK"/>
    <property type="match status" value="4"/>
</dbReference>
<dbReference type="InterPro" id="IPR056884">
    <property type="entry name" value="NPHP3-like_N"/>
</dbReference>
<organism evidence="5 6">
    <name type="scientific">Purpureocillium takamizusanense</name>
    <dbReference type="NCBI Taxonomy" id="2060973"/>
    <lineage>
        <taxon>Eukaryota</taxon>
        <taxon>Fungi</taxon>
        <taxon>Dikarya</taxon>
        <taxon>Ascomycota</taxon>
        <taxon>Pezizomycotina</taxon>
        <taxon>Sordariomycetes</taxon>
        <taxon>Hypocreomycetidae</taxon>
        <taxon>Hypocreales</taxon>
        <taxon>Ophiocordycipitaceae</taxon>
        <taxon>Purpureocillium</taxon>
    </lineage>
</organism>
<dbReference type="InterPro" id="IPR002110">
    <property type="entry name" value="Ankyrin_rpt"/>
</dbReference>
<proteinExistence type="predicted"/>
<dbReference type="Pfam" id="PF24883">
    <property type="entry name" value="NPHP3_N"/>
    <property type="match status" value="1"/>
</dbReference>
<evidence type="ECO:0000313" key="6">
    <source>
        <dbReference type="Proteomes" id="UP000829364"/>
    </source>
</evidence>
<feature type="domain" description="GPI inositol-deacylase winged helix" evidence="3">
    <location>
        <begin position="584"/>
        <end position="656"/>
    </location>
</feature>
<dbReference type="InterPro" id="IPR054471">
    <property type="entry name" value="GPIID_WHD"/>
</dbReference>
<dbReference type="Pfam" id="PF12796">
    <property type="entry name" value="Ank_2"/>
    <property type="match status" value="1"/>
</dbReference>
<dbReference type="Proteomes" id="UP000829364">
    <property type="component" value="Chromosome 2"/>
</dbReference>
<feature type="domain" description="Nephrocystin 3-like N-terminal" evidence="4">
    <location>
        <begin position="303"/>
        <end position="464"/>
    </location>
</feature>
<dbReference type="Gene3D" id="1.25.40.20">
    <property type="entry name" value="Ankyrin repeat-containing domain"/>
    <property type="match status" value="2"/>
</dbReference>
<dbReference type="InterPro" id="IPR036770">
    <property type="entry name" value="Ankyrin_rpt-contain_sf"/>
</dbReference>
<dbReference type="PROSITE" id="PS50088">
    <property type="entry name" value="ANK_REPEAT"/>
    <property type="match status" value="3"/>
</dbReference>
<dbReference type="OrthoDB" id="4772757at2759"/>
<feature type="repeat" description="ANK" evidence="2">
    <location>
        <begin position="837"/>
        <end position="869"/>
    </location>
</feature>